<comment type="caution">
    <text evidence="1">The sequence shown here is derived from an EMBL/GenBank/DDBJ whole genome shotgun (WGS) entry which is preliminary data.</text>
</comment>
<dbReference type="EMBL" id="JAHYIQ010000027">
    <property type="protein sequence ID" value="KAK1121241.1"/>
    <property type="molecule type" value="Genomic_DNA"/>
</dbReference>
<proteinExistence type="predicted"/>
<organism evidence="1 2">
    <name type="scientific">Melipona bicolor</name>
    <dbReference type="NCBI Taxonomy" id="60889"/>
    <lineage>
        <taxon>Eukaryota</taxon>
        <taxon>Metazoa</taxon>
        <taxon>Ecdysozoa</taxon>
        <taxon>Arthropoda</taxon>
        <taxon>Hexapoda</taxon>
        <taxon>Insecta</taxon>
        <taxon>Pterygota</taxon>
        <taxon>Neoptera</taxon>
        <taxon>Endopterygota</taxon>
        <taxon>Hymenoptera</taxon>
        <taxon>Apocrita</taxon>
        <taxon>Aculeata</taxon>
        <taxon>Apoidea</taxon>
        <taxon>Anthophila</taxon>
        <taxon>Apidae</taxon>
        <taxon>Melipona</taxon>
    </lineage>
</organism>
<dbReference type="AlphaFoldDB" id="A0AA40FM23"/>
<accession>A0AA40FM23</accession>
<name>A0AA40FM23_9HYME</name>
<dbReference type="Proteomes" id="UP001177670">
    <property type="component" value="Unassembled WGS sequence"/>
</dbReference>
<keyword evidence="2" id="KW-1185">Reference proteome</keyword>
<evidence type="ECO:0000313" key="1">
    <source>
        <dbReference type="EMBL" id="KAK1121241.1"/>
    </source>
</evidence>
<sequence length="125" mass="14641">MALNTNHSALFGCLVTTFYYKLKILRWIESWISTVYGHFISQIGQSFDRLLRNGERKMKGKMKGKTEGEETVTTLSSPWQNFKSVCYLWKTLFRETLSPFERLNEVSQRKSGETPSLLKLYLFLD</sequence>
<reference evidence="1" key="1">
    <citation type="submission" date="2021-10" db="EMBL/GenBank/DDBJ databases">
        <title>Melipona bicolor Genome sequencing and assembly.</title>
        <authorList>
            <person name="Araujo N.S."/>
            <person name="Arias M.C."/>
        </authorList>
    </citation>
    <scope>NUCLEOTIDE SEQUENCE</scope>
    <source>
        <strain evidence="1">USP_2M_L1-L4_2017</strain>
        <tissue evidence="1">Whole body</tissue>
    </source>
</reference>
<protein>
    <submittedName>
        <fullName evidence="1">Uncharacterized protein</fullName>
    </submittedName>
</protein>
<gene>
    <name evidence="1" type="ORF">K0M31_010548</name>
</gene>
<evidence type="ECO:0000313" key="2">
    <source>
        <dbReference type="Proteomes" id="UP001177670"/>
    </source>
</evidence>